<reference evidence="1" key="1">
    <citation type="submission" date="2022-10" db="EMBL/GenBank/DDBJ databases">
        <title>Complete Genome of Trichothecium roseum strain YXFP-22015, a Plant Pathogen Isolated from Citrus.</title>
        <authorList>
            <person name="Wang Y."/>
            <person name="Zhu L."/>
        </authorList>
    </citation>
    <scope>NUCLEOTIDE SEQUENCE</scope>
    <source>
        <strain evidence="1">YXFP-22015</strain>
    </source>
</reference>
<gene>
    <name evidence="1" type="ORF">N3K66_003601</name>
</gene>
<keyword evidence="2" id="KW-1185">Reference proteome</keyword>
<accession>A0ACC0V7F0</accession>
<sequence>MASSTILIETDRIPSGKYIRPDESIYSANGKYNATLRRDGDLVVYDNEGDRTLWSSGTAGQTSVASLVVQEDANMVLYRKGGEPYWASDSWQKASSGIELIMQDDGNLVLYGDGGNPIWASDTWQG</sequence>
<proteinExistence type="predicted"/>
<dbReference type="EMBL" id="CM047942">
    <property type="protein sequence ID" value="KAI9901784.1"/>
    <property type="molecule type" value="Genomic_DNA"/>
</dbReference>
<dbReference type="Proteomes" id="UP001163324">
    <property type="component" value="Chromosome 3"/>
</dbReference>
<evidence type="ECO:0000313" key="2">
    <source>
        <dbReference type="Proteomes" id="UP001163324"/>
    </source>
</evidence>
<name>A0ACC0V7F0_9HYPO</name>
<comment type="caution">
    <text evidence="1">The sequence shown here is derived from an EMBL/GenBank/DDBJ whole genome shotgun (WGS) entry which is preliminary data.</text>
</comment>
<organism evidence="1 2">
    <name type="scientific">Trichothecium roseum</name>
    <dbReference type="NCBI Taxonomy" id="47278"/>
    <lineage>
        <taxon>Eukaryota</taxon>
        <taxon>Fungi</taxon>
        <taxon>Dikarya</taxon>
        <taxon>Ascomycota</taxon>
        <taxon>Pezizomycotina</taxon>
        <taxon>Sordariomycetes</taxon>
        <taxon>Hypocreomycetidae</taxon>
        <taxon>Hypocreales</taxon>
        <taxon>Hypocreales incertae sedis</taxon>
        <taxon>Trichothecium</taxon>
    </lineage>
</organism>
<evidence type="ECO:0000313" key="1">
    <source>
        <dbReference type="EMBL" id="KAI9901784.1"/>
    </source>
</evidence>
<protein>
    <submittedName>
        <fullName evidence="1">Uncharacterized protein</fullName>
    </submittedName>
</protein>